<comment type="caution">
    <text evidence="14">The sequence shown here is derived from an EMBL/GenBank/DDBJ whole genome shotgun (WGS) entry which is preliminary data.</text>
</comment>
<dbReference type="GO" id="GO:0008379">
    <property type="term" value="F:thioredoxin peroxidase activity"/>
    <property type="evidence" value="ECO:0007669"/>
    <property type="project" value="TreeGrafter"/>
</dbReference>
<feature type="domain" description="Thioredoxin" evidence="13">
    <location>
        <begin position="3"/>
        <end position="147"/>
    </location>
</feature>
<comment type="subunit">
    <text evidence="2">Monomer.</text>
</comment>
<dbReference type="SUPFAM" id="SSF52833">
    <property type="entry name" value="Thioredoxin-like"/>
    <property type="match status" value="1"/>
</dbReference>
<dbReference type="Pfam" id="PF00578">
    <property type="entry name" value="AhpC-TSA"/>
    <property type="match status" value="1"/>
</dbReference>
<dbReference type="InterPro" id="IPR024706">
    <property type="entry name" value="Peroxiredoxin_AhpC-typ"/>
</dbReference>
<evidence type="ECO:0000256" key="8">
    <source>
        <dbReference type="ARBA" id="ARBA00023284"/>
    </source>
</evidence>
<comment type="similarity">
    <text evidence="10">Belongs to the peroxiredoxin family. BCP/PrxQ subfamily.</text>
</comment>
<name>A0A1F4XM41_9BACT</name>
<evidence type="ECO:0000256" key="7">
    <source>
        <dbReference type="ARBA" id="ARBA00023157"/>
    </source>
</evidence>
<accession>A0A1F4XM41</accession>
<dbReference type="AlphaFoldDB" id="A0A1F4XM41"/>
<dbReference type="GO" id="GO:0045454">
    <property type="term" value="P:cell redox homeostasis"/>
    <property type="evidence" value="ECO:0007669"/>
    <property type="project" value="TreeGrafter"/>
</dbReference>
<keyword evidence="4" id="KW-0575">Peroxidase</keyword>
<dbReference type="InterPro" id="IPR013766">
    <property type="entry name" value="Thioredoxin_domain"/>
</dbReference>
<comment type="function">
    <text evidence="1">Thiol-specific peroxidase that catalyzes the reduction of hydrogen peroxide and organic hydroperoxides to water and alcohols, respectively. Plays a role in cell protection against oxidative stress by detoxifying peroxides and as sensor of hydrogen peroxide-mediated signaling events.</text>
</comment>
<dbReference type="Proteomes" id="UP000177521">
    <property type="component" value="Unassembled WGS sequence"/>
</dbReference>
<evidence type="ECO:0000256" key="11">
    <source>
        <dbReference type="ARBA" id="ARBA00049091"/>
    </source>
</evidence>
<dbReference type="InterPro" id="IPR036249">
    <property type="entry name" value="Thioredoxin-like_sf"/>
</dbReference>
<dbReference type="PROSITE" id="PS51352">
    <property type="entry name" value="THIOREDOXIN_2"/>
    <property type="match status" value="1"/>
</dbReference>
<evidence type="ECO:0000256" key="4">
    <source>
        <dbReference type="ARBA" id="ARBA00022559"/>
    </source>
</evidence>
<evidence type="ECO:0000256" key="6">
    <source>
        <dbReference type="ARBA" id="ARBA00023002"/>
    </source>
</evidence>
<reference evidence="14 15" key="1">
    <citation type="journal article" date="2016" name="Nat. Commun.">
        <title>Thousands of microbial genomes shed light on interconnected biogeochemical processes in an aquifer system.</title>
        <authorList>
            <person name="Anantharaman K."/>
            <person name="Brown C.T."/>
            <person name="Hug L.A."/>
            <person name="Sharon I."/>
            <person name="Castelle C.J."/>
            <person name="Probst A.J."/>
            <person name="Thomas B.C."/>
            <person name="Singh A."/>
            <person name="Wilkins M.J."/>
            <person name="Karaoz U."/>
            <person name="Brodie E.L."/>
            <person name="Williams K.H."/>
            <person name="Hubbard S.S."/>
            <person name="Banfield J.F."/>
        </authorList>
    </citation>
    <scope>NUCLEOTIDE SEQUENCE [LARGE SCALE GENOMIC DNA]</scope>
</reference>
<evidence type="ECO:0000256" key="12">
    <source>
        <dbReference type="PIRSR" id="PIRSR000239-1"/>
    </source>
</evidence>
<dbReference type="Gene3D" id="3.40.30.10">
    <property type="entry name" value="Glutaredoxin"/>
    <property type="match status" value="1"/>
</dbReference>
<dbReference type="GO" id="GO:0034599">
    <property type="term" value="P:cellular response to oxidative stress"/>
    <property type="evidence" value="ECO:0007669"/>
    <property type="project" value="TreeGrafter"/>
</dbReference>
<keyword evidence="8" id="KW-0676">Redox-active center</keyword>
<organism evidence="14 15">
    <name type="scientific">Candidatus Abawacabacteria bacterium RIFCSPHIGHO2_01_FULL_46_8</name>
    <dbReference type="NCBI Taxonomy" id="1817815"/>
    <lineage>
        <taxon>Bacteria</taxon>
        <taxon>Candidatus Abawacaibacteriota</taxon>
    </lineage>
</organism>
<dbReference type="GO" id="GO:0005737">
    <property type="term" value="C:cytoplasm"/>
    <property type="evidence" value="ECO:0007669"/>
    <property type="project" value="TreeGrafter"/>
</dbReference>
<keyword evidence="5" id="KW-0049">Antioxidant</keyword>
<gene>
    <name evidence="14" type="ORF">A2788_02510</name>
</gene>
<evidence type="ECO:0000256" key="2">
    <source>
        <dbReference type="ARBA" id="ARBA00011245"/>
    </source>
</evidence>
<evidence type="ECO:0000256" key="3">
    <source>
        <dbReference type="ARBA" id="ARBA00013017"/>
    </source>
</evidence>
<dbReference type="PANTHER" id="PTHR42801">
    <property type="entry name" value="THIOREDOXIN-DEPENDENT PEROXIDE REDUCTASE"/>
    <property type="match status" value="1"/>
</dbReference>
<proteinExistence type="inferred from homology"/>
<dbReference type="InterPro" id="IPR050924">
    <property type="entry name" value="Peroxiredoxin_BCP/PrxQ"/>
</dbReference>
<dbReference type="FunFam" id="3.40.30.10:FF:000007">
    <property type="entry name" value="Thioredoxin-dependent thiol peroxidase"/>
    <property type="match status" value="1"/>
</dbReference>
<dbReference type="CDD" id="cd03017">
    <property type="entry name" value="PRX_BCP"/>
    <property type="match status" value="1"/>
</dbReference>
<evidence type="ECO:0000256" key="5">
    <source>
        <dbReference type="ARBA" id="ARBA00022862"/>
    </source>
</evidence>
<keyword evidence="6" id="KW-0560">Oxidoreductase</keyword>
<evidence type="ECO:0000313" key="15">
    <source>
        <dbReference type="Proteomes" id="UP000177521"/>
    </source>
</evidence>
<evidence type="ECO:0000256" key="1">
    <source>
        <dbReference type="ARBA" id="ARBA00003330"/>
    </source>
</evidence>
<evidence type="ECO:0000256" key="9">
    <source>
        <dbReference type="ARBA" id="ARBA00032824"/>
    </source>
</evidence>
<feature type="active site" description="Cysteine sulfenic acid (-SOH) intermediate; for peroxidase activity" evidence="12">
    <location>
        <position position="45"/>
    </location>
</feature>
<evidence type="ECO:0000313" key="14">
    <source>
        <dbReference type="EMBL" id="OGC82751.1"/>
    </source>
</evidence>
<dbReference type="PANTHER" id="PTHR42801:SF4">
    <property type="entry name" value="AHPC_TSA FAMILY PROTEIN"/>
    <property type="match status" value="1"/>
</dbReference>
<dbReference type="InterPro" id="IPR000866">
    <property type="entry name" value="AhpC/TSA"/>
</dbReference>
<dbReference type="PIRSF" id="PIRSF000239">
    <property type="entry name" value="AHPC"/>
    <property type="match status" value="1"/>
</dbReference>
<dbReference type="EMBL" id="MEWS01000008">
    <property type="protein sequence ID" value="OGC82751.1"/>
    <property type="molecule type" value="Genomic_DNA"/>
</dbReference>
<evidence type="ECO:0000259" key="13">
    <source>
        <dbReference type="PROSITE" id="PS51352"/>
    </source>
</evidence>
<comment type="catalytic activity">
    <reaction evidence="11">
        <text>a hydroperoxide + [thioredoxin]-dithiol = an alcohol + [thioredoxin]-disulfide + H2O</text>
        <dbReference type="Rhea" id="RHEA:62620"/>
        <dbReference type="Rhea" id="RHEA-COMP:10698"/>
        <dbReference type="Rhea" id="RHEA-COMP:10700"/>
        <dbReference type="ChEBI" id="CHEBI:15377"/>
        <dbReference type="ChEBI" id="CHEBI:29950"/>
        <dbReference type="ChEBI" id="CHEBI:30879"/>
        <dbReference type="ChEBI" id="CHEBI:35924"/>
        <dbReference type="ChEBI" id="CHEBI:50058"/>
        <dbReference type="EC" id="1.11.1.24"/>
    </reaction>
</comment>
<keyword evidence="7" id="KW-1015">Disulfide bond</keyword>
<sequence length="147" mass="16549">MPLAVNSPAPDFKAEDQNGTIHQLKDYHGKYLLLYFYPRDNTPGCTQEACAFRDYFAALKDKVKIVGVSKDSVKSHTGFVSKYELPFTLLSDPEQKLIKAYGVDGIIFSKRSSFLIGPDGKIVQIYRTVKPMEHAQEVLKDMETLQG</sequence>
<dbReference type="EC" id="1.11.1.24" evidence="3"/>
<evidence type="ECO:0000256" key="10">
    <source>
        <dbReference type="ARBA" id="ARBA00038489"/>
    </source>
</evidence>
<protein>
    <recommendedName>
        <fullName evidence="3">thioredoxin-dependent peroxiredoxin</fullName>
        <ecNumber evidence="3">1.11.1.24</ecNumber>
    </recommendedName>
    <alternativeName>
        <fullName evidence="9">Thioredoxin peroxidase</fullName>
    </alternativeName>
</protein>